<dbReference type="OrthoDB" id="4395072at2759"/>
<dbReference type="AlphaFoldDB" id="A0A395HWH0"/>
<gene>
    <name evidence="1" type="ORF">BO97DRAFT_414717</name>
</gene>
<reference evidence="1 2" key="1">
    <citation type="submission" date="2018-02" db="EMBL/GenBank/DDBJ databases">
        <title>The genomes of Aspergillus section Nigri reveals drivers in fungal speciation.</title>
        <authorList>
            <consortium name="DOE Joint Genome Institute"/>
            <person name="Vesth T.C."/>
            <person name="Nybo J."/>
            <person name="Theobald S."/>
            <person name="Brandl J."/>
            <person name="Frisvad J.C."/>
            <person name="Nielsen K.F."/>
            <person name="Lyhne E.K."/>
            <person name="Kogle M.E."/>
            <person name="Kuo A."/>
            <person name="Riley R."/>
            <person name="Clum A."/>
            <person name="Nolan M."/>
            <person name="Lipzen A."/>
            <person name="Salamov A."/>
            <person name="Henrissat B."/>
            <person name="Wiebenga A."/>
            <person name="De vries R.P."/>
            <person name="Grigoriev I.V."/>
            <person name="Mortensen U.H."/>
            <person name="Andersen M.R."/>
            <person name="Baker S.E."/>
        </authorList>
    </citation>
    <scope>NUCLEOTIDE SEQUENCE [LARGE SCALE GENOMIC DNA]</scope>
    <source>
        <strain evidence="1 2">CBS 101889</strain>
    </source>
</reference>
<dbReference type="GeneID" id="37200648"/>
<dbReference type="Proteomes" id="UP000248961">
    <property type="component" value="Unassembled WGS sequence"/>
</dbReference>
<keyword evidence="2" id="KW-1185">Reference proteome</keyword>
<evidence type="ECO:0000313" key="2">
    <source>
        <dbReference type="Proteomes" id="UP000248961"/>
    </source>
</evidence>
<proteinExistence type="predicted"/>
<dbReference type="RefSeq" id="XP_025550929.1">
    <property type="nucleotide sequence ID" value="XM_025696359.1"/>
</dbReference>
<protein>
    <submittedName>
        <fullName evidence="1">Uncharacterized protein</fullName>
    </submittedName>
</protein>
<organism evidence="1 2">
    <name type="scientific">Aspergillus homomorphus (strain CBS 101889)</name>
    <dbReference type="NCBI Taxonomy" id="1450537"/>
    <lineage>
        <taxon>Eukaryota</taxon>
        <taxon>Fungi</taxon>
        <taxon>Dikarya</taxon>
        <taxon>Ascomycota</taxon>
        <taxon>Pezizomycotina</taxon>
        <taxon>Eurotiomycetes</taxon>
        <taxon>Eurotiomycetidae</taxon>
        <taxon>Eurotiales</taxon>
        <taxon>Aspergillaceae</taxon>
        <taxon>Aspergillus</taxon>
        <taxon>Aspergillus subgen. Circumdati</taxon>
    </lineage>
</organism>
<dbReference type="VEuPathDB" id="FungiDB:BO97DRAFT_414717"/>
<sequence length="307" mass="34554">MAPGICGSRFYVGEKGDPRREGTIGGILFINGIHYGLAVLRPFLIDPDQNDVYREPKTPVVDERSEEALFAPISSVSSHQSYHISCPDLYSFFAIEAYEYHTGQRIGVIPQVPGSFAPNPRYWHCDGNWVLVQLDRQAVHLENTTRLHYISSGIIPEGRLRVTLHHHLLRTETRKLKAIDVQPVGRMYALSSSGRKADSGAWIIDTGNMSVYAVMFGCDGKKTYARPAFAVFAEIINRFKEEPPLITMRLSESLIGYRKTWHKETCDLISATIYRVSQLGPVWGGLRCLYRLNLSSIMVIAIFSFGN</sequence>
<evidence type="ECO:0000313" key="1">
    <source>
        <dbReference type="EMBL" id="RAL11775.1"/>
    </source>
</evidence>
<name>A0A395HWH0_ASPHC</name>
<accession>A0A395HWH0</accession>
<dbReference type="EMBL" id="KZ824286">
    <property type="protein sequence ID" value="RAL11775.1"/>
    <property type="molecule type" value="Genomic_DNA"/>
</dbReference>